<dbReference type="PROSITE" id="PS51257">
    <property type="entry name" value="PROKAR_LIPOPROTEIN"/>
    <property type="match status" value="1"/>
</dbReference>
<accession>A0A4Q9DNT2</accession>
<evidence type="ECO:0000256" key="1">
    <source>
        <dbReference type="ARBA" id="ARBA00022485"/>
    </source>
</evidence>
<dbReference type="AlphaFoldDB" id="A0A4Q9DNT2"/>
<keyword evidence="1" id="KW-0004">4Fe-4S</keyword>
<proteinExistence type="predicted"/>
<dbReference type="GO" id="GO:0046872">
    <property type="term" value="F:metal ion binding"/>
    <property type="evidence" value="ECO:0007669"/>
    <property type="project" value="UniProtKB-KW"/>
</dbReference>
<dbReference type="GO" id="GO:0051539">
    <property type="term" value="F:4 iron, 4 sulfur cluster binding"/>
    <property type="evidence" value="ECO:0007669"/>
    <property type="project" value="UniProtKB-KW"/>
</dbReference>
<dbReference type="InterPro" id="IPR039650">
    <property type="entry name" value="HdrA-like"/>
</dbReference>
<evidence type="ECO:0000313" key="6">
    <source>
        <dbReference type="EMBL" id="TBL74561.1"/>
    </source>
</evidence>
<keyword evidence="4" id="KW-0408">Iron</keyword>
<dbReference type="PANTHER" id="PTHR43498">
    <property type="entry name" value="FERREDOXIN:COB-COM HETERODISULFIDE REDUCTASE SUBUNIT A"/>
    <property type="match status" value="1"/>
</dbReference>
<dbReference type="EMBL" id="SIRE01000019">
    <property type="protein sequence ID" value="TBL74561.1"/>
    <property type="molecule type" value="Genomic_DNA"/>
</dbReference>
<gene>
    <name evidence="6" type="ORF">EYB31_24880</name>
</gene>
<keyword evidence="7" id="KW-1185">Reference proteome</keyword>
<dbReference type="PANTHER" id="PTHR43498:SF1">
    <property type="entry name" value="COB--COM HETERODISULFIDE REDUCTASE IRON-SULFUR SUBUNIT A"/>
    <property type="match status" value="1"/>
</dbReference>
<reference evidence="6 7" key="1">
    <citation type="submission" date="2019-02" db="EMBL/GenBank/DDBJ databases">
        <title>Paenibacillus sp. nov., isolated from surface-sterilized tissue of Thalictrum simplex L.</title>
        <authorList>
            <person name="Tuo L."/>
        </authorList>
    </citation>
    <scope>NUCLEOTIDE SEQUENCE [LARGE SCALE GENOMIC DNA]</scope>
    <source>
        <strain evidence="6 7">N2SHLJ1</strain>
    </source>
</reference>
<dbReference type="OrthoDB" id="2516512at2"/>
<organism evidence="6 7">
    <name type="scientific">Paenibacillus thalictri</name>
    <dbReference type="NCBI Taxonomy" id="2527873"/>
    <lineage>
        <taxon>Bacteria</taxon>
        <taxon>Bacillati</taxon>
        <taxon>Bacillota</taxon>
        <taxon>Bacilli</taxon>
        <taxon>Bacillales</taxon>
        <taxon>Paenibacillaceae</taxon>
        <taxon>Paenibacillus</taxon>
    </lineage>
</organism>
<dbReference type="SUPFAM" id="SSF51905">
    <property type="entry name" value="FAD/NAD(P)-binding domain"/>
    <property type="match status" value="1"/>
</dbReference>
<dbReference type="Gene3D" id="3.50.50.60">
    <property type="entry name" value="FAD/NAD(P)-binding domain"/>
    <property type="match status" value="1"/>
</dbReference>
<name>A0A4Q9DNT2_9BACL</name>
<dbReference type="RefSeq" id="WP_131016146.1">
    <property type="nucleotide sequence ID" value="NZ_SIRE01000019.1"/>
</dbReference>
<evidence type="ECO:0000313" key="7">
    <source>
        <dbReference type="Proteomes" id="UP000293142"/>
    </source>
</evidence>
<evidence type="ECO:0000256" key="3">
    <source>
        <dbReference type="ARBA" id="ARBA00023002"/>
    </source>
</evidence>
<keyword evidence="3" id="KW-0560">Oxidoreductase</keyword>
<comment type="caution">
    <text evidence="6">The sequence shown here is derived from an EMBL/GenBank/DDBJ whole genome shotgun (WGS) entry which is preliminary data.</text>
</comment>
<dbReference type="Proteomes" id="UP000293142">
    <property type="component" value="Unassembled WGS sequence"/>
</dbReference>
<keyword evidence="5" id="KW-0411">Iron-sulfur</keyword>
<evidence type="ECO:0000256" key="2">
    <source>
        <dbReference type="ARBA" id="ARBA00022723"/>
    </source>
</evidence>
<dbReference type="InterPro" id="IPR036188">
    <property type="entry name" value="FAD/NAD-bd_sf"/>
</dbReference>
<sequence length="649" mass="71578">MNHMSEKADVVIVGGTPSGIACAVRCAREGLRVVLVSFMNQLGGVMSSGLGVTDNVYDGFRAPVYNLFVSNVREYYRTAYGDGSQQYEQCYVNGKLHVEPHVAQRVFTELVHAEEGISVLYRYFPVSVERSGAMLSAVTLQSFEGAETIRIEAGAFVDASYEGDLAALAGTEMRTGREGRNEYAEPHAGKLFVFPGSGPISEEAVAGLTVVPSDDGQRIYVDPTGEGDDAFQAYNFRVCLTCDPENRVYPARPDTYDRTLYLGLAQKPEENSKDTFVLRSHLMLGGGHWSLKSHIPNDKLTWNDPLLLGANLEYPAAGWRRREEIVREHEEFALGMLYFLQNDLVVSREVRQEALRWGLPKDEFADNGHFPYEILVREGRRMAGRYVFTEHDGLPAPGLERTPVHADSAGIADWPISSHDCTADRRPGSLNDGTLNLSGISRTAQIPYRSMLPQHLDNLLVTICLSCSHIGWGTLRLEPVFMQLGESAALAVSLARESGTPPGKLDADSVVRKLAENRVMISYFADIDGLMPQERLIALQYFGTKGFFDSYTSGWDEPLDAHTAEVWIKAFGDLLAGVSNPLEIARKLGDKQRGTQPLSGSAWFGLLEQELAARGCDAALRPSDLKERTMVTRGDTCCLLYRILTPTTG</sequence>
<evidence type="ECO:0000256" key="5">
    <source>
        <dbReference type="ARBA" id="ARBA00023014"/>
    </source>
</evidence>
<dbReference type="GO" id="GO:0016491">
    <property type="term" value="F:oxidoreductase activity"/>
    <property type="evidence" value="ECO:0007669"/>
    <property type="project" value="UniProtKB-KW"/>
</dbReference>
<keyword evidence="2" id="KW-0479">Metal-binding</keyword>
<protein>
    <submittedName>
        <fullName evidence="6">FAD-dependent oxidoreductase</fullName>
    </submittedName>
</protein>
<evidence type="ECO:0000256" key="4">
    <source>
        <dbReference type="ARBA" id="ARBA00023004"/>
    </source>
</evidence>
<dbReference type="Pfam" id="PF12831">
    <property type="entry name" value="FAD_oxidored"/>
    <property type="match status" value="1"/>
</dbReference>